<proteinExistence type="predicted"/>
<evidence type="ECO:0000313" key="2">
    <source>
        <dbReference type="Proteomes" id="UP001597187"/>
    </source>
</evidence>
<evidence type="ECO:0000313" key="1">
    <source>
        <dbReference type="EMBL" id="MFD1513181.1"/>
    </source>
</evidence>
<keyword evidence="2" id="KW-1185">Reference proteome</keyword>
<dbReference type="Proteomes" id="UP001597187">
    <property type="component" value="Unassembled WGS sequence"/>
</dbReference>
<reference evidence="1 2" key="1">
    <citation type="journal article" date="2019" name="Int. J. Syst. Evol. Microbiol.">
        <title>The Global Catalogue of Microorganisms (GCM) 10K type strain sequencing project: providing services to taxonomists for standard genome sequencing and annotation.</title>
        <authorList>
            <consortium name="The Broad Institute Genomics Platform"/>
            <consortium name="The Broad Institute Genome Sequencing Center for Infectious Disease"/>
            <person name="Wu L."/>
            <person name="Ma J."/>
        </authorList>
    </citation>
    <scope>NUCLEOTIDE SEQUENCE [LARGE SCALE GENOMIC DNA]</scope>
    <source>
        <strain evidence="1 2">CGMCC 1.12563</strain>
    </source>
</reference>
<accession>A0ABD6AUY6</accession>
<name>A0ABD6AUY6_9EURY</name>
<protein>
    <submittedName>
        <fullName evidence="1">Uncharacterized protein</fullName>
    </submittedName>
</protein>
<dbReference type="Pfam" id="PF24286">
    <property type="entry name" value="DUF7474"/>
    <property type="match status" value="1"/>
</dbReference>
<comment type="caution">
    <text evidence="1">The sequence shown here is derived from an EMBL/GenBank/DDBJ whole genome shotgun (WGS) entry which is preliminary data.</text>
</comment>
<organism evidence="1 2">
    <name type="scientific">Halomarina rubra</name>
    <dbReference type="NCBI Taxonomy" id="2071873"/>
    <lineage>
        <taxon>Archaea</taxon>
        <taxon>Methanobacteriati</taxon>
        <taxon>Methanobacteriota</taxon>
        <taxon>Stenosarchaea group</taxon>
        <taxon>Halobacteria</taxon>
        <taxon>Halobacteriales</taxon>
        <taxon>Natronomonadaceae</taxon>
        <taxon>Halomarina</taxon>
    </lineage>
</organism>
<dbReference type="EMBL" id="JBHUDC010000003">
    <property type="protein sequence ID" value="MFD1513181.1"/>
    <property type="molecule type" value="Genomic_DNA"/>
</dbReference>
<sequence>MGGDTLVSDAVVTRSTTRTTFIGPHQLPSVRFRYPCPDCRSTNSLHDPDCRFDGTPWPEVERAYTDVLVALSDGAKREGRIREATDGPWDPLHSAALSRLRHEQRLKETRGDALELRSAAEFKEQVSEPTQEPIRTVYEKGSVPGTHDNAVFAIIAYYEMVGLSWEETREQVVAWLHESGTWKRGGFEEASPEHLVDSKRHVYDQGYGWKEKARAAKAVIDRSL</sequence>
<gene>
    <name evidence="1" type="ORF">ACFSBT_07825</name>
</gene>
<dbReference type="AlphaFoldDB" id="A0ABD6AUY6"/>
<dbReference type="RefSeq" id="WP_250873141.1">
    <property type="nucleotide sequence ID" value="NZ_JALXFV010000003.1"/>
</dbReference>
<dbReference type="InterPro" id="IPR055897">
    <property type="entry name" value="DUF7474"/>
</dbReference>